<dbReference type="InterPro" id="IPR031856">
    <property type="entry name" value="YdaS_toxin-like"/>
</dbReference>
<keyword evidence="2" id="KW-1185">Reference proteome</keyword>
<reference evidence="1 2" key="1">
    <citation type="submission" date="2024-09" db="EMBL/GenBank/DDBJ databases">
        <title>Draft genome sequences of 6 high pH adapted Marinobacter shengliensis sp. isolated from Mariana forearc serpentinite mud volcanoes.</title>
        <authorList>
            <person name="Elkassas S."/>
            <person name="Serres M."/>
            <person name="Michael N."/>
            <person name="Amina P."/>
            <person name="Teodora Z."/>
            <person name="Julie H."/>
        </authorList>
    </citation>
    <scope>NUCLEOTIDE SEQUENCE [LARGE SCALE GENOMIC DNA]</scope>
    <source>
        <strain evidence="1 2">EB4</strain>
    </source>
</reference>
<dbReference type="SUPFAM" id="SSF47413">
    <property type="entry name" value="lambda repressor-like DNA-binding domains"/>
    <property type="match status" value="1"/>
</dbReference>
<evidence type="ECO:0000313" key="1">
    <source>
        <dbReference type="EMBL" id="MFB2715032.1"/>
    </source>
</evidence>
<accession>A0ABV4W4M7</accession>
<sequence>MQLEDIIKRLKAHPNIRTKTRIAEICGVSRQSLRFWTQVPAEYCRKLEKASGGEVTRYDMRPEVFGVGPNDDSDLDVA</sequence>
<dbReference type="InterPro" id="IPR010982">
    <property type="entry name" value="Lambda_DNA-bd_dom_sf"/>
</dbReference>
<organism evidence="1 2">
    <name type="scientific">Marinobacter shengliensis</name>
    <dbReference type="NCBI Taxonomy" id="1389223"/>
    <lineage>
        <taxon>Bacteria</taxon>
        <taxon>Pseudomonadati</taxon>
        <taxon>Pseudomonadota</taxon>
        <taxon>Gammaproteobacteria</taxon>
        <taxon>Pseudomonadales</taxon>
        <taxon>Marinobacteraceae</taxon>
        <taxon>Marinobacter</taxon>
    </lineage>
</organism>
<evidence type="ECO:0000313" key="2">
    <source>
        <dbReference type="Proteomes" id="UP001576762"/>
    </source>
</evidence>
<name>A0ABV4W4M7_9GAMM</name>
<comment type="caution">
    <text evidence="1">The sequence shown here is derived from an EMBL/GenBank/DDBJ whole genome shotgun (WGS) entry which is preliminary data.</text>
</comment>
<proteinExistence type="predicted"/>
<dbReference type="EMBL" id="JBHFLD010000006">
    <property type="protein sequence ID" value="MFB2715032.1"/>
    <property type="molecule type" value="Genomic_DNA"/>
</dbReference>
<gene>
    <name evidence="1" type="ORF">ACE05E_05990</name>
</gene>
<dbReference type="RefSeq" id="WP_374813371.1">
    <property type="nucleotide sequence ID" value="NZ_JBHFLD010000006.1"/>
</dbReference>
<dbReference type="Pfam" id="PF15943">
    <property type="entry name" value="YdaS_toxin"/>
    <property type="match status" value="1"/>
</dbReference>
<dbReference type="Gene3D" id="1.10.260.40">
    <property type="entry name" value="lambda repressor-like DNA-binding domains"/>
    <property type="match status" value="1"/>
</dbReference>
<protein>
    <submittedName>
        <fullName evidence="1">YdaS family helix-turn-helix protein</fullName>
    </submittedName>
</protein>
<dbReference type="Proteomes" id="UP001576762">
    <property type="component" value="Unassembled WGS sequence"/>
</dbReference>